<feature type="transmembrane region" description="Helical" evidence="1">
    <location>
        <begin position="92"/>
        <end position="113"/>
    </location>
</feature>
<keyword evidence="1" id="KW-0812">Transmembrane</keyword>
<feature type="transmembrane region" description="Helical" evidence="1">
    <location>
        <begin position="125"/>
        <end position="145"/>
    </location>
</feature>
<dbReference type="Proteomes" id="UP001337305">
    <property type="component" value="Unassembled WGS sequence"/>
</dbReference>
<name>A0ABU7XTI9_9FLAO</name>
<protein>
    <submittedName>
        <fullName evidence="2">Uncharacterized protein</fullName>
    </submittedName>
</protein>
<feature type="transmembrane region" description="Helical" evidence="1">
    <location>
        <begin position="157"/>
        <end position="179"/>
    </location>
</feature>
<evidence type="ECO:0000313" key="3">
    <source>
        <dbReference type="Proteomes" id="UP001337305"/>
    </source>
</evidence>
<accession>A0ABU7XTI9</accession>
<comment type="caution">
    <text evidence="2">The sequence shown here is derived from an EMBL/GenBank/DDBJ whole genome shotgun (WGS) entry which is preliminary data.</text>
</comment>
<reference evidence="2 3" key="1">
    <citation type="submission" date="2022-09" db="EMBL/GenBank/DDBJ databases">
        <title>Genome sequencing of Flavivirga sp. MEBiC05379.</title>
        <authorList>
            <person name="Oh H.-M."/>
            <person name="Kwon K.K."/>
            <person name="Park M.J."/>
            <person name="Yang S.-H."/>
        </authorList>
    </citation>
    <scope>NUCLEOTIDE SEQUENCE [LARGE SCALE GENOMIC DNA]</scope>
    <source>
        <strain evidence="2 3">MEBiC05379</strain>
    </source>
</reference>
<keyword evidence="3" id="KW-1185">Reference proteome</keyword>
<keyword evidence="1" id="KW-0472">Membrane</keyword>
<sequence>MENRTEFNLENNIQQWKSSLTKKNNLTKSNIIELENHLSDLIDDLESKGLNKEESFIIARKRIGKTDDICLEFDKVNNDFSFINKSLPYLKGALICIAFIILSKLFLIITLLLSQKLSIDETTFSIISILILVFTPILFFNKIFFNFKHGKPFLSKLTNVNVLVALILISSVITFRLSAQVVLPGINTSEVADFYTMEINFTIYKMLSGFILLTTSLIFFWRNKKYNKLKYTE</sequence>
<evidence type="ECO:0000256" key="1">
    <source>
        <dbReference type="SAM" id="Phobius"/>
    </source>
</evidence>
<dbReference type="RefSeq" id="WP_303306359.1">
    <property type="nucleotide sequence ID" value="NZ_JAODOP010000004.1"/>
</dbReference>
<feature type="transmembrane region" description="Helical" evidence="1">
    <location>
        <begin position="199"/>
        <end position="221"/>
    </location>
</feature>
<organism evidence="2 3">
    <name type="scientific">Flavivirga spongiicola</name>
    <dbReference type="NCBI Taxonomy" id="421621"/>
    <lineage>
        <taxon>Bacteria</taxon>
        <taxon>Pseudomonadati</taxon>
        <taxon>Bacteroidota</taxon>
        <taxon>Flavobacteriia</taxon>
        <taxon>Flavobacteriales</taxon>
        <taxon>Flavobacteriaceae</taxon>
        <taxon>Flavivirga</taxon>
    </lineage>
</organism>
<dbReference type="EMBL" id="JAODOP010000004">
    <property type="protein sequence ID" value="MEF3834025.1"/>
    <property type="molecule type" value="Genomic_DNA"/>
</dbReference>
<proteinExistence type="predicted"/>
<keyword evidence="1" id="KW-1133">Transmembrane helix</keyword>
<evidence type="ECO:0000313" key="2">
    <source>
        <dbReference type="EMBL" id="MEF3834025.1"/>
    </source>
</evidence>
<gene>
    <name evidence="2" type="ORF">N1F79_12870</name>
</gene>